<proteinExistence type="predicted"/>
<comment type="caution">
    <text evidence="2">The sequence shown here is derived from an EMBL/GenBank/DDBJ whole genome shotgun (WGS) entry which is preliminary data.</text>
</comment>
<reference evidence="2 3" key="1">
    <citation type="submission" date="2018-11" db="EMBL/GenBank/DDBJ databases">
        <authorList>
            <person name="Ye M.-Q."/>
            <person name="Du Z.-J."/>
        </authorList>
    </citation>
    <scope>NUCLEOTIDE SEQUENCE [LARGE SCALE GENOMIC DNA]</scope>
    <source>
        <strain evidence="2 3">U0105</strain>
    </source>
</reference>
<evidence type="ECO:0000313" key="2">
    <source>
        <dbReference type="EMBL" id="RPJ68638.1"/>
    </source>
</evidence>
<accession>A0A3N5ZE89</accession>
<gene>
    <name evidence="2" type="ORF">DRW07_04345</name>
</gene>
<keyword evidence="1" id="KW-0732">Signal</keyword>
<feature type="signal peptide" evidence="1">
    <location>
        <begin position="1"/>
        <end position="24"/>
    </location>
</feature>
<sequence length="129" mass="13923">MKSNQLLQLIVLVFFLSACNSGQSETVSIAESALADLQEGRSLLASVQSEKDAEAIEQDIQTLANSYSNAIKALNSDEAKTPDVAQKLAQITPKIASEYQGLILELNSLQSRNPKAAQILLDELKGFKS</sequence>
<name>A0A3N5ZE89_9ALTE</name>
<keyword evidence="3" id="KW-1185">Reference proteome</keyword>
<protein>
    <submittedName>
        <fullName evidence="2">Uncharacterized protein</fullName>
    </submittedName>
</protein>
<dbReference type="AlphaFoldDB" id="A0A3N5ZE89"/>
<dbReference type="EMBL" id="RPOK01000001">
    <property type="protein sequence ID" value="RPJ68638.1"/>
    <property type="molecule type" value="Genomic_DNA"/>
</dbReference>
<dbReference type="RefSeq" id="WP_124026639.1">
    <property type="nucleotide sequence ID" value="NZ_JBHRSN010000005.1"/>
</dbReference>
<feature type="chain" id="PRO_5018171594" evidence="1">
    <location>
        <begin position="25"/>
        <end position="129"/>
    </location>
</feature>
<dbReference type="Proteomes" id="UP000275281">
    <property type="component" value="Unassembled WGS sequence"/>
</dbReference>
<dbReference type="PROSITE" id="PS51257">
    <property type="entry name" value="PROKAR_LIPOPROTEIN"/>
    <property type="match status" value="1"/>
</dbReference>
<evidence type="ECO:0000313" key="3">
    <source>
        <dbReference type="Proteomes" id="UP000275281"/>
    </source>
</evidence>
<organism evidence="2 3">
    <name type="scientific">Alteromonas sediminis</name>
    <dbReference type="NCBI Taxonomy" id="2259342"/>
    <lineage>
        <taxon>Bacteria</taxon>
        <taxon>Pseudomonadati</taxon>
        <taxon>Pseudomonadota</taxon>
        <taxon>Gammaproteobacteria</taxon>
        <taxon>Alteromonadales</taxon>
        <taxon>Alteromonadaceae</taxon>
        <taxon>Alteromonas/Salinimonas group</taxon>
        <taxon>Alteromonas</taxon>
    </lineage>
</organism>
<evidence type="ECO:0000256" key="1">
    <source>
        <dbReference type="SAM" id="SignalP"/>
    </source>
</evidence>